<dbReference type="InterPro" id="IPR039760">
    <property type="entry name" value="MOFRL_protein"/>
</dbReference>
<dbReference type="InterPro" id="IPR025286">
    <property type="entry name" value="MOFRL_assoc_dom"/>
</dbReference>
<dbReference type="InterPro" id="IPR054996">
    <property type="entry name" value="Gly_kinase"/>
</dbReference>
<dbReference type="InterPro" id="IPR037035">
    <property type="entry name" value="GK-like_C_sf"/>
</dbReference>
<dbReference type="EMBL" id="CP004145">
    <property type="protein sequence ID" value="AGO61843.1"/>
    <property type="molecule type" value="Genomic_DNA"/>
</dbReference>
<dbReference type="PANTHER" id="PTHR12227">
    <property type="entry name" value="GLYCERATE KINASE"/>
    <property type="match status" value="1"/>
</dbReference>
<dbReference type="Gene3D" id="3.40.1480.10">
    <property type="entry name" value="MOFRL domain"/>
    <property type="match status" value="1"/>
</dbReference>
<dbReference type="RefSeq" id="WP_019841812.1">
    <property type="nucleotide sequence ID" value="NC_021592.1"/>
</dbReference>
<reference evidence="3 4" key="1">
    <citation type="journal article" date="2007" name="Proc. Natl. Acad. Sci. U.S.A.">
        <title>Genome dynamics in a natural archaeal population.</title>
        <authorList>
            <person name="Allen E.E."/>
            <person name="Tyson G.W."/>
            <person name="Whitaker R.J."/>
            <person name="Detter J.C."/>
            <person name="Richardson P.M."/>
            <person name="Banfield J.F."/>
        </authorList>
    </citation>
    <scope>NUCLEOTIDE SEQUENCE [LARGE SCALE GENOMIC DNA]</scope>
    <source>
        <strain evidence="4">fer1</strain>
    </source>
</reference>
<dbReference type="InterPro" id="IPR038614">
    <property type="entry name" value="GK_N_sf"/>
</dbReference>
<evidence type="ECO:0000259" key="1">
    <source>
        <dbReference type="Pfam" id="PF05161"/>
    </source>
</evidence>
<feature type="domain" description="MOFRL" evidence="1">
    <location>
        <begin position="314"/>
        <end position="410"/>
    </location>
</feature>
<dbReference type="Proteomes" id="UP000014660">
    <property type="component" value="Chromosome"/>
</dbReference>
<dbReference type="Gene3D" id="3.40.50.10180">
    <property type="entry name" value="Glycerate kinase, MOFRL-like N-terminal domain"/>
    <property type="match status" value="1"/>
</dbReference>
<sequence length="423" mass="46649">MQILNMDNIGTNSRRVYALEKIQNAINNLHPSAAMSRNFNVDTEKFDRVYVIGFGKASFSMYSGIRERVLKKLSYAGIIIPDDEVHNESYPELEVLRGTHPYVSSLSVESSKKLLSHLDRLNQNDLVIVLISGGGSSLFEILETGIDVNDLKDISAEIMENDGDIYVLNRLRSSLSAVKNGKLAKYLYPASVAGYIISDVVYDNLNIIASGPLVNVPAPANLKELAKKYIKDNRLRDIIEKVDISETLDSKYFTNVKNTIVLKNRDFVDYIYSELDGEKINLGSNINGDVKVVSRDITDILKNILEIKGEPFWFVCGGETTVTVTGNGSGGRNQELAVRIMEDISNNDFLFISMGTDGIDGKSIAAGGIVDNSTRIDNLEEYLANNDTYTALSKAHGAIITGRTGNNVSDIMLGFFGRANNNF</sequence>
<accession>S0ARM1</accession>
<proteinExistence type="predicted"/>
<protein>
    <recommendedName>
        <fullName evidence="5">Glycerate kinase</fullName>
    </recommendedName>
</protein>
<dbReference type="GO" id="GO:0008887">
    <property type="term" value="F:glycerate kinase activity"/>
    <property type="evidence" value="ECO:0007669"/>
    <property type="project" value="InterPro"/>
</dbReference>
<organism evidence="3 4">
    <name type="scientific">Ferroplasma acidarmanus Fer1</name>
    <dbReference type="NCBI Taxonomy" id="333146"/>
    <lineage>
        <taxon>Archaea</taxon>
        <taxon>Methanobacteriati</taxon>
        <taxon>Thermoplasmatota</taxon>
        <taxon>Thermoplasmata</taxon>
        <taxon>Thermoplasmatales</taxon>
        <taxon>Ferroplasmaceae</taxon>
        <taxon>Ferroplasma</taxon>
    </lineage>
</organism>
<dbReference type="NCBIfam" id="NF040791">
    <property type="entry name" value="gly_kin_Thpl"/>
    <property type="match status" value="1"/>
</dbReference>
<evidence type="ECO:0000259" key="2">
    <source>
        <dbReference type="Pfam" id="PF13660"/>
    </source>
</evidence>
<feature type="domain" description="MOFRL-associated" evidence="2">
    <location>
        <begin position="20"/>
        <end position="232"/>
    </location>
</feature>
<keyword evidence="4" id="KW-1185">Reference proteome</keyword>
<dbReference type="PATRIC" id="fig|333146.12.peg.1901"/>
<dbReference type="InterPro" id="IPR007835">
    <property type="entry name" value="MOFRL"/>
</dbReference>
<dbReference type="KEGG" id="fac:FACI_IFERC01G1867"/>
<dbReference type="AlphaFoldDB" id="S0ARM1"/>
<dbReference type="Pfam" id="PF05161">
    <property type="entry name" value="MOFRL"/>
    <property type="match status" value="1"/>
</dbReference>
<dbReference type="PANTHER" id="PTHR12227:SF0">
    <property type="entry name" value="GLYCERATE KINASE"/>
    <property type="match status" value="1"/>
</dbReference>
<name>S0ARM1_FERAC</name>
<evidence type="ECO:0008006" key="5">
    <source>
        <dbReference type="Google" id="ProtNLM"/>
    </source>
</evidence>
<dbReference type="SUPFAM" id="SSF82544">
    <property type="entry name" value="GckA/TtuD-like"/>
    <property type="match status" value="1"/>
</dbReference>
<dbReference type="GeneID" id="16026057"/>
<dbReference type="GO" id="GO:0005737">
    <property type="term" value="C:cytoplasm"/>
    <property type="evidence" value="ECO:0007669"/>
    <property type="project" value="TreeGrafter"/>
</dbReference>
<dbReference type="Pfam" id="PF13660">
    <property type="entry name" value="DUF4147"/>
    <property type="match status" value="1"/>
</dbReference>
<evidence type="ECO:0000313" key="4">
    <source>
        <dbReference type="Proteomes" id="UP000014660"/>
    </source>
</evidence>
<evidence type="ECO:0000313" key="3">
    <source>
        <dbReference type="EMBL" id="AGO61843.1"/>
    </source>
</evidence>
<gene>
    <name evidence="3" type="ORF">FACI_IFERC00001G1867</name>
</gene>
<dbReference type="HOGENOM" id="CLU_032279_1_1_2"/>